<feature type="region of interest" description="Disordered" evidence="1">
    <location>
        <begin position="1"/>
        <end position="159"/>
    </location>
</feature>
<keyword evidence="3" id="KW-1185">Reference proteome</keyword>
<dbReference type="Proteomes" id="UP000292082">
    <property type="component" value="Unassembled WGS sequence"/>
</dbReference>
<reference evidence="2 3" key="1">
    <citation type="submission" date="2019-01" db="EMBL/GenBank/DDBJ databases">
        <title>Draft genome sequences of three monokaryotic isolates of the white-rot basidiomycete fungus Dichomitus squalens.</title>
        <authorList>
            <consortium name="DOE Joint Genome Institute"/>
            <person name="Lopez S.C."/>
            <person name="Andreopoulos B."/>
            <person name="Pangilinan J."/>
            <person name="Lipzen A."/>
            <person name="Riley R."/>
            <person name="Ahrendt S."/>
            <person name="Ng V."/>
            <person name="Barry K."/>
            <person name="Daum C."/>
            <person name="Grigoriev I.V."/>
            <person name="Hilden K.S."/>
            <person name="Makela M.R."/>
            <person name="de Vries R.P."/>
        </authorList>
    </citation>
    <scope>NUCLEOTIDE SEQUENCE [LARGE SCALE GENOMIC DNA]</scope>
    <source>
        <strain evidence="2 3">CBS 464.89</strain>
    </source>
</reference>
<feature type="compositionally biased region" description="Polar residues" evidence="1">
    <location>
        <begin position="40"/>
        <end position="49"/>
    </location>
</feature>
<dbReference type="STRING" id="114155.A0A4Q9Q2W9"/>
<feature type="region of interest" description="Disordered" evidence="1">
    <location>
        <begin position="209"/>
        <end position="230"/>
    </location>
</feature>
<name>A0A4Q9Q2W9_9APHY</name>
<dbReference type="EMBL" id="ML145098">
    <property type="protein sequence ID" value="TBU61485.1"/>
    <property type="molecule type" value="Genomic_DNA"/>
</dbReference>
<evidence type="ECO:0000256" key="1">
    <source>
        <dbReference type="SAM" id="MobiDB-lite"/>
    </source>
</evidence>
<gene>
    <name evidence="2" type="ORF">BD310DRAFT_956960</name>
</gene>
<feature type="compositionally biased region" description="Low complexity" evidence="1">
    <location>
        <begin position="535"/>
        <end position="549"/>
    </location>
</feature>
<evidence type="ECO:0000313" key="3">
    <source>
        <dbReference type="Proteomes" id="UP000292082"/>
    </source>
</evidence>
<protein>
    <submittedName>
        <fullName evidence="2">Uncharacterized protein</fullName>
    </submittedName>
</protein>
<sequence>MADPNDVPYGPPPSNGYADSSPFGPPLSPHPTNPRRNRYNHSSMASWSSEPFRAVNGMSPPPLVSPRVPSSAGSRPLPVPSSHSRGASEIHDVDVTPRPFTMEPVSEPSDDRDWEPEEAMTIGQSEEAYSYREAQEHPQPPEGYAFADNDPYDNPRQVISLDDPNAQLVAEYGEPGPSSRSAGGRFVGGFMATLTRPLKAVAKSSLFDRGATRKGAPGTAHSTGDSHFVPAHAYDESGAHASYAQAMDVPVAQKPPTEIPYSQEPSRHMSLARSTRRASSHVQSPRSVGSHSIAPDTPRFMTETAMLARPEYASDYAKLDPPPGPPDDSFSAHITRARNFFTELKNLPWVSDRIALDYRPTQSSRARVGKNKDSGSWYTRKHQDLDLLAPGPGSARQATLQLRSDAGHSTAPSTRSRSPSRAHHHALHPHPDRTPLSFMTSPGTLASPGASSHGQGAHQMSYSYYFAPPQPLYVYPSPMTSPLQPVTEGSQASSSPQMHPPHPQALPVYMVPGPPPGLLPATPPPMAQTQRSHMRTTSPTSVVPPTQRSSHSRHSGSNTH</sequence>
<organism evidence="2 3">
    <name type="scientific">Dichomitus squalens</name>
    <dbReference type="NCBI Taxonomy" id="114155"/>
    <lineage>
        <taxon>Eukaryota</taxon>
        <taxon>Fungi</taxon>
        <taxon>Dikarya</taxon>
        <taxon>Basidiomycota</taxon>
        <taxon>Agaricomycotina</taxon>
        <taxon>Agaricomycetes</taxon>
        <taxon>Polyporales</taxon>
        <taxon>Polyporaceae</taxon>
        <taxon>Dichomitus</taxon>
    </lineage>
</organism>
<accession>A0A4Q9Q2W9</accession>
<dbReference type="AlphaFoldDB" id="A0A4Q9Q2W9"/>
<feature type="compositionally biased region" description="Pro residues" evidence="1">
    <location>
        <begin position="23"/>
        <end position="32"/>
    </location>
</feature>
<feature type="compositionally biased region" description="Polar residues" evidence="1">
    <location>
        <begin position="437"/>
        <end position="456"/>
    </location>
</feature>
<feature type="compositionally biased region" description="Acidic residues" evidence="1">
    <location>
        <begin position="108"/>
        <end position="118"/>
    </location>
</feature>
<dbReference type="OMA" id="PVYMMAG"/>
<feature type="compositionally biased region" description="Low complexity" evidence="1">
    <location>
        <begin position="408"/>
        <end position="417"/>
    </location>
</feature>
<feature type="compositionally biased region" description="Basic residues" evidence="1">
    <location>
        <begin position="418"/>
        <end position="428"/>
    </location>
</feature>
<proteinExistence type="predicted"/>
<feature type="region of interest" description="Disordered" evidence="1">
    <location>
        <begin position="483"/>
        <end position="560"/>
    </location>
</feature>
<evidence type="ECO:0000313" key="2">
    <source>
        <dbReference type="EMBL" id="TBU61485.1"/>
    </source>
</evidence>
<feature type="compositionally biased region" description="Basic and acidic residues" evidence="1">
    <location>
        <begin position="86"/>
        <end position="95"/>
    </location>
</feature>
<feature type="region of interest" description="Disordered" evidence="1">
    <location>
        <begin position="400"/>
        <end position="456"/>
    </location>
</feature>
<feature type="compositionally biased region" description="Pro residues" evidence="1">
    <location>
        <begin position="512"/>
        <end position="526"/>
    </location>
</feature>